<reference evidence="2" key="1">
    <citation type="submission" date="2023-07" db="EMBL/GenBank/DDBJ databases">
        <title>Description of three actinobacteria isolated from air of manufacturing shop in a pharmaceutical factory.</title>
        <authorList>
            <person name="Zhang D.-F."/>
        </authorList>
    </citation>
    <scope>NUCLEOTIDE SEQUENCE [LARGE SCALE GENOMIC DNA]</scope>
    <source>
        <strain evidence="2">CCTCC AB 2011122</strain>
    </source>
</reference>
<proteinExistence type="predicted"/>
<name>A0ABU1FJH5_9MICO</name>
<evidence type="ECO:0008006" key="3">
    <source>
        <dbReference type="Google" id="ProtNLM"/>
    </source>
</evidence>
<comment type="caution">
    <text evidence="1">The sequence shown here is derived from an EMBL/GenBank/DDBJ whole genome shotgun (WGS) entry which is preliminary data.</text>
</comment>
<organism evidence="1 2">
    <name type="scientific">Agromyces indicus</name>
    <dbReference type="NCBI Taxonomy" id="758919"/>
    <lineage>
        <taxon>Bacteria</taxon>
        <taxon>Bacillati</taxon>
        <taxon>Actinomycetota</taxon>
        <taxon>Actinomycetes</taxon>
        <taxon>Micrococcales</taxon>
        <taxon>Microbacteriaceae</taxon>
        <taxon>Agromyces</taxon>
    </lineage>
</organism>
<dbReference type="Proteomes" id="UP001260072">
    <property type="component" value="Unassembled WGS sequence"/>
</dbReference>
<dbReference type="EMBL" id="JAVKGS010000002">
    <property type="protein sequence ID" value="MDR5691904.1"/>
    <property type="molecule type" value="Genomic_DNA"/>
</dbReference>
<evidence type="ECO:0000313" key="1">
    <source>
        <dbReference type="EMBL" id="MDR5691904.1"/>
    </source>
</evidence>
<protein>
    <recommendedName>
        <fullName evidence="3">DUF1876 domain-containing protein</fullName>
    </recommendedName>
</protein>
<sequence>MTRKISRPEWAVIADEHVEKSDPTTGHVSFDGEKRTANGVHAFASLFQSYEGGEPTAPRRMVIVGDESGQELEVPLADAVGLAAVILEAVEELLSDPSIEK</sequence>
<evidence type="ECO:0000313" key="2">
    <source>
        <dbReference type="Proteomes" id="UP001260072"/>
    </source>
</evidence>
<accession>A0ABU1FJH5</accession>
<keyword evidence="2" id="KW-1185">Reference proteome</keyword>
<dbReference type="RefSeq" id="WP_310520488.1">
    <property type="nucleotide sequence ID" value="NZ_BAABBS010000002.1"/>
</dbReference>
<gene>
    <name evidence="1" type="ORF">RH861_07480</name>
</gene>